<keyword evidence="4" id="KW-1185">Reference proteome</keyword>
<gene>
    <name evidence="1" type="ORF">AA314_07696</name>
    <name evidence="2" type="ORF">ATI61_110184</name>
</gene>
<organism evidence="1 3">
    <name type="scientific">Archangium gephyra</name>
    <dbReference type="NCBI Taxonomy" id="48"/>
    <lineage>
        <taxon>Bacteria</taxon>
        <taxon>Pseudomonadati</taxon>
        <taxon>Myxococcota</taxon>
        <taxon>Myxococcia</taxon>
        <taxon>Myxococcales</taxon>
        <taxon>Cystobacterineae</taxon>
        <taxon>Archangiaceae</taxon>
        <taxon>Archangium</taxon>
    </lineage>
</organism>
<evidence type="ECO:0000313" key="3">
    <source>
        <dbReference type="Proteomes" id="UP000035579"/>
    </source>
</evidence>
<dbReference type="EMBL" id="CP011509">
    <property type="protein sequence ID" value="AKJ06070.1"/>
    <property type="molecule type" value="Genomic_DNA"/>
</dbReference>
<evidence type="ECO:0000313" key="4">
    <source>
        <dbReference type="Proteomes" id="UP000256345"/>
    </source>
</evidence>
<sequence length="326" mass="36856">MLIRYSEWKKPTDGAYAFQLRAVGSGQAGGFSPALPGAGLRRDIREVAREVLTEGEAERFERQVHRWQGPEDVVGDAGEKPYAGQQLTFEESPWGDALTMDELDAVLRGHVRVMRSPSGQTDYVLRDHHMLDVALYHYRTTGELPRALFHADRHSDWCKDSFLEARVPPQAATWWKLFEGLKRPEGSAPVLTEEDIFFTTAKAEPTAKMTGRDVGFSTLVPWFVDTSALHWRQVLERPGVVQADWVSLDLDYFQPAPQLRLSGGLLRDVRFHGMMARARVRVFVLSPQFTNGGDKVDPWEVQGSLHSSLRLLNLLRQLPGNVRRVP</sequence>
<protein>
    <submittedName>
        <fullName evidence="1">Uncharacterized protein</fullName>
    </submittedName>
</protein>
<accession>A0AAC8QEI1</accession>
<dbReference type="Proteomes" id="UP000256345">
    <property type="component" value="Unassembled WGS sequence"/>
</dbReference>
<proteinExistence type="predicted"/>
<dbReference type="EMBL" id="QUMU01000010">
    <property type="protein sequence ID" value="REG27177.1"/>
    <property type="molecule type" value="Genomic_DNA"/>
</dbReference>
<dbReference type="AlphaFoldDB" id="A0AAC8QEI1"/>
<reference evidence="2 4" key="2">
    <citation type="submission" date="2018-08" db="EMBL/GenBank/DDBJ databases">
        <title>Genomic Encyclopedia of Archaeal and Bacterial Type Strains, Phase II (KMG-II): from individual species to whole genera.</title>
        <authorList>
            <person name="Goeker M."/>
        </authorList>
    </citation>
    <scope>NUCLEOTIDE SEQUENCE [LARGE SCALE GENOMIC DNA]</scope>
    <source>
        <strain evidence="2 4">DSM 2261</strain>
    </source>
</reference>
<dbReference type="RefSeq" id="WP_245682706.1">
    <property type="nucleotide sequence ID" value="NZ_CP011509.1"/>
</dbReference>
<evidence type="ECO:0000313" key="1">
    <source>
        <dbReference type="EMBL" id="AKJ06070.1"/>
    </source>
</evidence>
<dbReference type="KEGG" id="age:AA314_07696"/>
<name>A0AAC8QEI1_9BACT</name>
<evidence type="ECO:0000313" key="2">
    <source>
        <dbReference type="EMBL" id="REG27177.1"/>
    </source>
</evidence>
<dbReference type="Proteomes" id="UP000035579">
    <property type="component" value="Chromosome"/>
</dbReference>
<reference evidence="1 3" key="1">
    <citation type="submission" date="2015-05" db="EMBL/GenBank/DDBJ databases">
        <title>Genome assembly of Archangium gephyra DSM 2261.</title>
        <authorList>
            <person name="Sharma G."/>
            <person name="Subramanian S."/>
        </authorList>
    </citation>
    <scope>NUCLEOTIDE SEQUENCE [LARGE SCALE GENOMIC DNA]</scope>
    <source>
        <strain evidence="1 3">DSM 2261</strain>
    </source>
</reference>